<keyword evidence="1" id="KW-0812">Transmembrane</keyword>
<accession>A9PDV4</accession>
<dbReference type="AlphaFoldDB" id="A9PDV4"/>
<organism evidence="2">
    <name type="scientific">Populus trichocarpa</name>
    <name type="common">Western balsam poplar</name>
    <name type="synonym">Populus balsamifera subsp. trichocarpa</name>
    <dbReference type="NCBI Taxonomy" id="3694"/>
    <lineage>
        <taxon>Eukaryota</taxon>
        <taxon>Viridiplantae</taxon>
        <taxon>Streptophyta</taxon>
        <taxon>Embryophyta</taxon>
        <taxon>Tracheophyta</taxon>
        <taxon>Spermatophyta</taxon>
        <taxon>Magnoliopsida</taxon>
        <taxon>eudicotyledons</taxon>
        <taxon>Gunneridae</taxon>
        <taxon>Pentapetalae</taxon>
        <taxon>rosids</taxon>
        <taxon>fabids</taxon>
        <taxon>Malpighiales</taxon>
        <taxon>Salicaceae</taxon>
        <taxon>Saliceae</taxon>
        <taxon>Populus</taxon>
    </lineage>
</organism>
<name>A9PDV4_POPTR</name>
<keyword evidence="1" id="KW-1133">Transmembrane helix</keyword>
<reference evidence="2" key="1">
    <citation type="journal article" date="2008" name="BMC Genomics">
        <title>Analysis of 4,664 high-quality sequence-finished poplar full-length cDNA clones and their utility for the discovery of genes responding to insect feeding.</title>
        <authorList>
            <person name="Ralph S.G."/>
            <person name="Chun H.J."/>
            <person name="Cooper D."/>
            <person name="Kirkpatrick R."/>
            <person name="Kolosova N."/>
            <person name="Gunter L."/>
            <person name="Tuskan G.A."/>
            <person name="Douglas C.J."/>
            <person name="Holt R.A."/>
            <person name="Jones S.J."/>
            <person name="Marra M.A."/>
            <person name="Bohlmann J."/>
        </authorList>
    </citation>
    <scope>NUCLEOTIDE SEQUENCE</scope>
    <source>
        <tissue evidence="2">Phloem and cambium</tissue>
    </source>
</reference>
<sequence>MLSSVLCLEPIIVTVVFCCFQICCRLVASLMNANEIVLHIRLYTFCFL</sequence>
<protein>
    <submittedName>
        <fullName evidence="2">Uncharacterized protein</fullName>
    </submittedName>
</protein>
<feature type="transmembrane region" description="Helical" evidence="1">
    <location>
        <begin position="12"/>
        <end position="31"/>
    </location>
</feature>
<evidence type="ECO:0000313" key="2">
    <source>
        <dbReference type="EMBL" id="ABK94557.1"/>
    </source>
</evidence>
<evidence type="ECO:0000256" key="1">
    <source>
        <dbReference type="SAM" id="Phobius"/>
    </source>
</evidence>
<dbReference type="EMBL" id="EF146487">
    <property type="protein sequence ID" value="ABK94557.1"/>
    <property type="molecule type" value="mRNA"/>
</dbReference>
<proteinExistence type="evidence at transcript level"/>
<keyword evidence="1" id="KW-0472">Membrane</keyword>